<feature type="domain" description="C2" evidence="2">
    <location>
        <begin position="6"/>
        <end position="132"/>
    </location>
</feature>
<proteinExistence type="predicted"/>
<dbReference type="GO" id="GO:0006952">
    <property type="term" value="P:defense response"/>
    <property type="evidence" value="ECO:0007669"/>
    <property type="project" value="InterPro"/>
</dbReference>
<reference evidence="3" key="1">
    <citation type="journal article" date="2023" name="Nat. Commun.">
        <title>Diploid and tetraploid genomes of Acorus and the evolution of monocots.</title>
        <authorList>
            <person name="Ma L."/>
            <person name="Liu K.W."/>
            <person name="Li Z."/>
            <person name="Hsiao Y.Y."/>
            <person name="Qi Y."/>
            <person name="Fu T."/>
            <person name="Tang G.D."/>
            <person name="Zhang D."/>
            <person name="Sun W.H."/>
            <person name="Liu D.K."/>
            <person name="Li Y."/>
            <person name="Chen G.Z."/>
            <person name="Liu X.D."/>
            <person name="Liao X.Y."/>
            <person name="Jiang Y.T."/>
            <person name="Yu X."/>
            <person name="Hao Y."/>
            <person name="Huang J."/>
            <person name="Zhao X.W."/>
            <person name="Ke S."/>
            <person name="Chen Y.Y."/>
            <person name="Wu W.L."/>
            <person name="Hsu J.L."/>
            <person name="Lin Y.F."/>
            <person name="Huang M.D."/>
            <person name="Li C.Y."/>
            <person name="Huang L."/>
            <person name="Wang Z.W."/>
            <person name="Zhao X."/>
            <person name="Zhong W.Y."/>
            <person name="Peng D.H."/>
            <person name="Ahmad S."/>
            <person name="Lan S."/>
            <person name="Zhang J.S."/>
            <person name="Tsai W.C."/>
            <person name="Van de Peer Y."/>
            <person name="Liu Z.J."/>
        </authorList>
    </citation>
    <scope>NUCLEOTIDE SEQUENCE</scope>
    <source>
        <strain evidence="3">SCP</strain>
    </source>
</reference>
<dbReference type="EMBL" id="JAUJYN010000005">
    <property type="protein sequence ID" value="KAK1270239.1"/>
    <property type="molecule type" value="Genomic_DNA"/>
</dbReference>
<evidence type="ECO:0000313" key="4">
    <source>
        <dbReference type="Proteomes" id="UP001179952"/>
    </source>
</evidence>
<dbReference type="PROSITE" id="PS50004">
    <property type="entry name" value="C2"/>
    <property type="match status" value="1"/>
</dbReference>
<reference evidence="3" key="2">
    <citation type="submission" date="2023-06" db="EMBL/GenBank/DDBJ databases">
        <authorList>
            <person name="Ma L."/>
            <person name="Liu K.-W."/>
            <person name="Li Z."/>
            <person name="Hsiao Y.-Y."/>
            <person name="Qi Y."/>
            <person name="Fu T."/>
            <person name="Tang G."/>
            <person name="Zhang D."/>
            <person name="Sun W.-H."/>
            <person name="Liu D.-K."/>
            <person name="Li Y."/>
            <person name="Chen G.-Z."/>
            <person name="Liu X.-D."/>
            <person name="Liao X.-Y."/>
            <person name="Jiang Y.-T."/>
            <person name="Yu X."/>
            <person name="Hao Y."/>
            <person name="Huang J."/>
            <person name="Zhao X.-W."/>
            <person name="Ke S."/>
            <person name="Chen Y.-Y."/>
            <person name="Wu W.-L."/>
            <person name="Hsu J.-L."/>
            <person name="Lin Y.-F."/>
            <person name="Huang M.-D."/>
            <person name="Li C.-Y."/>
            <person name="Huang L."/>
            <person name="Wang Z.-W."/>
            <person name="Zhao X."/>
            <person name="Zhong W.-Y."/>
            <person name="Peng D.-H."/>
            <person name="Ahmad S."/>
            <person name="Lan S."/>
            <person name="Zhang J.-S."/>
            <person name="Tsai W.-C."/>
            <person name="Van De Peer Y."/>
            <person name="Liu Z.-J."/>
        </authorList>
    </citation>
    <scope>NUCLEOTIDE SEQUENCE</scope>
    <source>
        <strain evidence="3">SCP</strain>
        <tissue evidence="3">Leaves</tissue>
    </source>
</reference>
<evidence type="ECO:0000256" key="1">
    <source>
        <dbReference type="SAM" id="MobiDB-lite"/>
    </source>
</evidence>
<organism evidence="3 4">
    <name type="scientific">Acorus gramineus</name>
    <name type="common">Dwarf sweet flag</name>
    <dbReference type="NCBI Taxonomy" id="55184"/>
    <lineage>
        <taxon>Eukaryota</taxon>
        <taxon>Viridiplantae</taxon>
        <taxon>Streptophyta</taxon>
        <taxon>Embryophyta</taxon>
        <taxon>Tracheophyta</taxon>
        <taxon>Spermatophyta</taxon>
        <taxon>Magnoliopsida</taxon>
        <taxon>Liliopsida</taxon>
        <taxon>Acoraceae</taxon>
        <taxon>Acorus</taxon>
    </lineage>
</organism>
<dbReference type="InterPro" id="IPR035892">
    <property type="entry name" value="C2_domain_sf"/>
</dbReference>
<comment type="caution">
    <text evidence="3">The sequence shown here is derived from an EMBL/GenBank/DDBJ whole genome shotgun (WGS) entry which is preliminary data.</text>
</comment>
<dbReference type="InterPro" id="IPR000008">
    <property type="entry name" value="C2_dom"/>
</dbReference>
<evidence type="ECO:0000313" key="3">
    <source>
        <dbReference type="EMBL" id="KAK1270239.1"/>
    </source>
</evidence>
<dbReference type="PANTHER" id="PTHR32246">
    <property type="entry name" value="INGRESSION PROTEIN FIC1"/>
    <property type="match status" value="1"/>
</dbReference>
<evidence type="ECO:0000259" key="2">
    <source>
        <dbReference type="PROSITE" id="PS50004"/>
    </source>
</evidence>
<gene>
    <name evidence="3" type="ORF">QJS04_geneDACA007581</name>
</gene>
<feature type="compositionally biased region" description="Pro residues" evidence="1">
    <location>
        <begin position="9"/>
        <end position="20"/>
    </location>
</feature>
<feature type="compositionally biased region" description="Basic and acidic residues" evidence="1">
    <location>
        <begin position="253"/>
        <end position="285"/>
    </location>
</feature>
<name>A0AAV9B0S9_ACOGR</name>
<protein>
    <recommendedName>
        <fullName evidence="2">C2 domain-containing protein</fullName>
    </recommendedName>
</protein>
<dbReference type="InterPro" id="IPR044750">
    <property type="entry name" value="C2_SRC2/BAP"/>
</dbReference>
<dbReference type="AlphaFoldDB" id="A0AAV9B0S9"/>
<dbReference type="PANTHER" id="PTHR32246:SF68">
    <property type="entry name" value="OS01G0853800 PROTEIN"/>
    <property type="match status" value="1"/>
</dbReference>
<keyword evidence="4" id="KW-1185">Reference proteome</keyword>
<sequence>MASLRHPPPETPPPPPLPPPPLMELDLTIVSAKHLKNVNWRSGDLKPYCAAWIRPESRSFTRTDDTGSTRPVWNETLHIPLPPHLPLRDASLTVEVLHSRASDVPSPLVGVLRFPLRDLESDVGGGGVDRPPIVRSLELRRPSGRPQGKIRVKIALREVSPRYYGSAPAARYVDTAYSAAPAYSYGVPYYPPPSPAYSNWNYSGPSAPVVDYPTTSTGLFSAPYERQRPKGDKLGAGLAVGAAAGAMGGLSLEEGRRYEEDRARERAETDRTVRDSYSEYRSGDY</sequence>
<dbReference type="SMART" id="SM00239">
    <property type="entry name" value="C2"/>
    <property type="match status" value="1"/>
</dbReference>
<dbReference type="Gene3D" id="2.60.40.150">
    <property type="entry name" value="C2 domain"/>
    <property type="match status" value="1"/>
</dbReference>
<dbReference type="SUPFAM" id="SSF49562">
    <property type="entry name" value="C2 domain (Calcium/lipid-binding domain, CaLB)"/>
    <property type="match status" value="1"/>
</dbReference>
<dbReference type="CDD" id="cd04051">
    <property type="entry name" value="C2_SRC2_like"/>
    <property type="match status" value="1"/>
</dbReference>
<dbReference type="Proteomes" id="UP001179952">
    <property type="component" value="Unassembled WGS sequence"/>
</dbReference>
<dbReference type="Pfam" id="PF00168">
    <property type="entry name" value="C2"/>
    <property type="match status" value="1"/>
</dbReference>
<feature type="region of interest" description="Disordered" evidence="1">
    <location>
        <begin position="1"/>
        <end position="20"/>
    </location>
</feature>
<accession>A0AAV9B0S9</accession>
<feature type="region of interest" description="Disordered" evidence="1">
    <location>
        <begin position="251"/>
        <end position="285"/>
    </location>
</feature>